<sequence>MVNTYELISQLEKEGMLKKLLGKGIVPIRYLNDKEMYERFLELMEEGQNKMDAYFKTSIEFKCSSKTVERVVIKMES</sequence>
<evidence type="ECO:0000313" key="1">
    <source>
        <dbReference type="EMBL" id="MBW2961275.1"/>
    </source>
</evidence>
<dbReference type="EMBL" id="JAHWDF010000004">
    <property type="protein sequence ID" value="MBW2961275.1"/>
    <property type="molecule type" value="Genomic_DNA"/>
</dbReference>
<proteinExistence type="predicted"/>
<name>A0ABS6W0B4_9FLAO</name>
<protein>
    <submittedName>
        <fullName evidence="1">Uncharacterized protein</fullName>
    </submittedName>
</protein>
<dbReference type="RefSeq" id="WP_219039555.1">
    <property type="nucleotide sequence ID" value="NZ_JAHWDF010000004.1"/>
</dbReference>
<comment type="caution">
    <text evidence="1">The sequence shown here is derived from an EMBL/GenBank/DDBJ whole genome shotgun (WGS) entry which is preliminary data.</text>
</comment>
<reference evidence="1 2" key="1">
    <citation type="submission" date="2021-07" db="EMBL/GenBank/DDBJ databases">
        <title>Mesonia aestuariivivens sp. nov., isolated from a tidal flat.</title>
        <authorList>
            <person name="Kim Y.-O."/>
            <person name="Yoon J.-H."/>
        </authorList>
    </citation>
    <scope>NUCLEOTIDE SEQUENCE [LARGE SCALE GENOMIC DNA]</scope>
    <source>
        <strain evidence="1 2">JHPTF-M18</strain>
    </source>
</reference>
<keyword evidence="2" id="KW-1185">Reference proteome</keyword>
<organism evidence="1 2">
    <name type="scientific">Mesonia aestuariivivens</name>
    <dbReference type="NCBI Taxonomy" id="2796128"/>
    <lineage>
        <taxon>Bacteria</taxon>
        <taxon>Pseudomonadati</taxon>
        <taxon>Bacteroidota</taxon>
        <taxon>Flavobacteriia</taxon>
        <taxon>Flavobacteriales</taxon>
        <taxon>Flavobacteriaceae</taxon>
        <taxon>Mesonia</taxon>
    </lineage>
</organism>
<accession>A0ABS6W0B4</accession>
<gene>
    <name evidence="1" type="ORF">KW502_05635</name>
</gene>
<dbReference type="Proteomes" id="UP000719267">
    <property type="component" value="Unassembled WGS sequence"/>
</dbReference>
<evidence type="ECO:0000313" key="2">
    <source>
        <dbReference type="Proteomes" id="UP000719267"/>
    </source>
</evidence>